<evidence type="ECO:0000259" key="2">
    <source>
        <dbReference type="Pfam" id="PF01266"/>
    </source>
</evidence>
<reference evidence="3 4" key="1">
    <citation type="submission" date="2022-04" db="EMBL/GenBank/DDBJ databases">
        <title>Paracoccus sp. YLB-12 draft genome sequence.</title>
        <authorList>
            <person name="Yu L."/>
        </authorList>
    </citation>
    <scope>NUCLEOTIDE SEQUENCE [LARGE SCALE GENOMIC DNA]</scope>
    <source>
        <strain evidence="3 4">YLB-12</strain>
    </source>
</reference>
<protein>
    <submittedName>
        <fullName evidence="3">FAD-binding oxidoreductase</fullName>
    </submittedName>
</protein>
<sequence>MTSITIIGGGILGLSCAWEIARRGAKVRVIEAERIGAGSSGGNVGALAPHAPEQWNDKKAFQLDSLLLASAFWAEVETASGLSSGYGRTGRLQPVPDMATAERLKERLAGADARWPATMPMRLTQNPGSPLVPYSPTGIWLEDRLTARLNPCLALAALAAAIRARGGQIVEGQSARPDASTGPTLWATGAAGLQMLGDDLGRSVGKGIKGQSALLDFPAPGAPQVFADGLHIVPHADGTTAVGSTSENDFDHLAPDLMLDDLVASARMICPALAQSRIVQRWAGIRPRAKSRAPLLGQWPGRPGHYIANGGFKIGFGMAPGIARLMADLILAGQDRLPDAFRLA</sequence>
<keyword evidence="1" id="KW-0560">Oxidoreductase</keyword>
<accession>A0ABT2K4W0</accession>
<evidence type="ECO:0000313" key="3">
    <source>
        <dbReference type="EMBL" id="MCT4331568.1"/>
    </source>
</evidence>
<dbReference type="PANTHER" id="PTHR13847:SF289">
    <property type="entry name" value="GLYCINE OXIDASE"/>
    <property type="match status" value="1"/>
</dbReference>
<dbReference type="EMBL" id="JANAVZ010000001">
    <property type="protein sequence ID" value="MCT4331568.1"/>
    <property type="molecule type" value="Genomic_DNA"/>
</dbReference>
<organism evidence="3 4">
    <name type="scientific">Paracoccus maritimus</name>
    <dbReference type="NCBI Taxonomy" id="2933292"/>
    <lineage>
        <taxon>Bacteria</taxon>
        <taxon>Pseudomonadati</taxon>
        <taxon>Pseudomonadota</taxon>
        <taxon>Alphaproteobacteria</taxon>
        <taxon>Rhodobacterales</taxon>
        <taxon>Paracoccaceae</taxon>
        <taxon>Paracoccus</taxon>
    </lineage>
</organism>
<evidence type="ECO:0000256" key="1">
    <source>
        <dbReference type="ARBA" id="ARBA00023002"/>
    </source>
</evidence>
<evidence type="ECO:0000313" key="4">
    <source>
        <dbReference type="Proteomes" id="UP001320702"/>
    </source>
</evidence>
<keyword evidence="4" id="KW-1185">Reference proteome</keyword>
<dbReference type="Pfam" id="PF01266">
    <property type="entry name" value="DAO"/>
    <property type="match status" value="1"/>
</dbReference>
<comment type="caution">
    <text evidence="3">The sequence shown here is derived from an EMBL/GenBank/DDBJ whole genome shotgun (WGS) entry which is preliminary data.</text>
</comment>
<dbReference type="Gene3D" id="3.30.9.10">
    <property type="entry name" value="D-Amino Acid Oxidase, subunit A, domain 2"/>
    <property type="match status" value="1"/>
</dbReference>
<dbReference type="SUPFAM" id="SSF51971">
    <property type="entry name" value="Nucleotide-binding domain"/>
    <property type="match status" value="1"/>
</dbReference>
<proteinExistence type="predicted"/>
<dbReference type="PANTHER" id="PTHR13847">
    <property type="entry name" value="SARCOSINE DEHYDROGENASE-RELATED"/>
    <property type="match status" value="1"/>
</dbReference>
<dbReference type="Proteomes" id="UP001320702">
    <property type="component" value="Unassembled WGS sequence"/>
</dbReference>
<dbReference type="SUPFAM" id="SSF54373">
    <property type="entry name" value="FAD-linked reductases, C-terminal domain"/>
    <property type="match status" value="1"/>
</dbReference>
<feature type="domain" description="FAD dependent oxidoreductase" evidence="2">
    <location>
        <begin position="4"/>
        <end position="329"/>
    </location>
</feature>
<dbReference type="InterPro" id="IPR006076">
    <property type="entry name" value="FAD-dep_OxRdtase"/>
</dbReference>
<dbReference type="InterPro" id="IPR036188">
    <property type="entry name" value="FAD/NAD-bd_sf"/>
</dbReference>
<dbReference type="Gene3D" id="3.50.50.60">
    <property type="entry name" value="FAD/NAD(P)-binding domain"/>
    <property type="match status" value="1"/>
</dbReference>
<dbReference type="RefSeq" id="WP_260275461.1">
    <property type="nucleotide sequence ID" value="NZ_JANAVZ010000001.1"/>
</dbReference>
<name>A0ABT2K4W0_9RHOB</name>
<gene>
    <name evidence="3" type="ORF">MU516_01645</name>
</gene>